<feature type="compositionally biased region" description="Polar residues" evidence="1">
    <location>
        <begin position="263"/>
        <end position="274"/>
    </location>
</feature>
<evidence type="ECO:0000313" key="2">
    <source>
        <dbReference type="EMBL" id="KAL0952270.1"/>
    </source>
</evidence>
<keyword evidence="3" id="KW-1185">Reference proteome</keyword>
<reference evidence="3" key="1">
    <citation type="submission" date="2024-06" db="EMBL/GenBank/DDBJ databases">
        <title>Multi-omics analyses provide insights into the biosynthesis of the anticancer antibiotic pleurotin in Hohenbuehelia grisea.</title>
        <authorList>
            <person name="Weaver J.A."/>
            <person name="Alberti F."/>
        </authorList>
    </citation>
    <scope>NUCLEOTIDE SEQUENCE [LARGE SCALE GENOMIC DNA]</scope>
    <source>
        <strain evidence="3">T-177</strain>
    </source>
</reference>
<accession>A0ABR3JAU7</accession>
<feature type="compositionally biased region" description="Low complexity" evidence="1">
    <location>
        <begin position="1"/>
        <end position="11"/>
    </location>
</feature>
<evidence type="ECO:0000256" key="1">
    <source>
        <dbReference type="SAM" id="MobiDB-lite"/>
    </source>
</evidence>
<evidence type="ECO:0000313" key="3">
    <source>
        <dbReference type="Proteomes" id="UP001556367"/>
    </source>
</evidence>
<protein>
    <submittedName>
        <fullName evidence="2">Uncharacterized protein</fullName>
    </submittedName>
</protein>
<feature type="compositionally biased region" description="Basic and acidic residues" evidence="1">
    <location>
        <begin position="47"/>
        <end position="84"/>
    </location>
</feature>
<feature type="region of interest" description="Disordered" evidence="1">
    <location>
        <begin position="1"/>
        <end position="94"/>
    </location>
</feature>
<organism evidence="2 3">
    <name type="scientific">Hohenbuehelia grisea</name>
    <dbReference type="NCBI Taxonomy" id="104357"/>
    <lineage>
        <taxon>Eukaryota</taxon>
        <taxon>Fungi</taxon>
        <taxon>Dikarya</taxon>
        <taxon>Basidiomycota</taxon>
        <taxon>Agaricomycotina</taxon>
        <taxon>Agaricomycetes</taxon>
        <taxon>Agaricomycetidae</taxon>
        <taxon>Agaricales</taxon>
        <taxon>Pleurotineae</taxon>
        <taxon>Pleurotaceae</taxon>
        <taxon>Hohenbuehelia</taxon>
    </lineage>
</organism>
<gene>
    <name evidence="2" type="ORF">HGRIS_006560</name>
</gene>
<feature type="region of interest" description="Disordered" evidence="1">
    <location>
        <begin position="251"/>
        <end position="274"/>
    </location>
</feature>
<name>A0ABR3JAU7_9AGAR</name>
<dbReference type="Proteomes" id="UP001556367">
    <property type="component" value="Unassembled WGS sequence"/>
</dbReference>
<dbReference type="EMBL" id="JASNQZ010000010">
    <property type="protein sequence ID" value="KAL0952270.1"/>
    <property type="molecule type" value="Genomic_DNA"/>
</dbReference>
<sequence length="309" mass="31572">MSSAAMGAGSAEVGERTSEDQGLSESGGEKGGEAGHAVVSQSQSHADPIDPEARISLEKHSRKDSEDASRKSDEDDAMSDRTTDVDDDEGSVYSHASTSGLDALQARFNSLSGDVGYNLFDDMSLRGHSCLLMLAAQACRAHAASSTSSSSDEDSEASQFDGSTILGGIHIGYGVACSPTLGGAASALRQRIEAQAAARARAGSDVGQGRIDGDIPNSLGGRIVVENDDPAPDVSLTTTKMGLGASADDSVLTEDSGMDPETSAISAYSQDPDSSVATVQGVESKPVDAFDAEEIDLSLDALSSAVEST</sequence>
<comment type="caution">
    <text evidence="2">The sequence shown here is derived from an EMBL/GenBank/DDBJ whole genome shotgun (WGS) entry which is preliminary data.</text>
</comment>
<proteinExistence type="predicted"/>